<feature type="region of interest" description="Aspartate" evidence="7">
    <location>
        <begin position="200"/>
        <end position="203"/>
    </location>
</feature>
<dbReference type="CDD" id="cd04317">
    <property type="entry name" value="EcAspRS_like_N"/>
    <property type="match status" value="1"/>
</dbReference>
<comment type="caution">
    <text evidence="7">Lacks conserved residue(s) required for the propagation of feature annotation.</text>
</comment>
<comment type="caution">
    <text evidence="9">The sequence shown here is derived from an EMBL/GenBank/DDBJ whole genome shotgun (WGS) entry which is preliminary data.</text>
</comment>
<proteinExistence type="inferred from homology"/>
<feature type="binding site" evidence="7">
    <location>
        <position position="453"/>
    </location>
    <ligand>
        <name>L-aspartate</name>
        <dbReference type="ChEBI" id="CHEBI:29991"/>
    </ligand>
</feature>
<dbReference type="CDD" id="cd00777">
    <property type="entry name" value="AspRS_core"/>
    <property type="match status" value="1"/>
</dbReference>
<dbReference type="GO" id="GO:0003676">
    <property type="term" value="F:nucleic acid binding"/>
    <property type="evidence" value="ECO:0007669"/>
    <property type="project" value="InterPro"/>
</dbReference>
<dbReference type="PANTHER" id="PTHR22594:SF5">
    <property type="entry name" value="ASPARTATE--TRNA LIGASE, MITOCHONDRIAL"/>
    <property type="match status" value="1"/>
</dbReference>
<dbReference type="Pfam" id="PF01336">
    <property type="entry name" value="tRNA_anti-codon"/>
    <property type="match status" value="1"/>
</dbReference>
<dbReference type="Pfam" id="PF02938">
    <property type="entry name" value="GAD"/>
    <property type="match status" value="1"/>
</dbReference>
<dbReference type="HAMAP" id="MF_00044">
    <property type="entry name" value="Asp_tRNA_synth_type1"/>
    <property type="match status" value="1"/>
</dbReference>
<evidence type="ECO:0000256" key="3">
    <source>
        <dbReference type="ARBA" id="ARBA00022741"/>
    </source>
</evidence>
<comment type="catalytic activity">
    <reaction evidence="7">
        <text>tRNA(Asx) + L-aspartate + ATP = L-aspartyl-tRNA(Asx) + AMP + diphosphate</text>
        <dbReference type="Rhea" id="RHEA:18349"/>
        <dbReference type="Rhea" id="RHEA-COMP:9710"/>
        <dbReference type="Rhea" id="RHEA-COMP:9711"/>
        <dbReference type="ChEBI" id="CHEBI:29991"/>
        <dbReference type="ChEBI" id="CHEBI:30616"/>
        <dbReference type="ChEBI" id="CHEBI:33019"/>
        <dbReference type="ChEBI" id="CHEBI:78442"/>
        <dbReference type="ChEBI" id="CHEBI:78516"/>
        <dbReference type="ChEBI" id="CHEBI:456215"/>
        <dbReference type="EC" id="6.1.1.23"/>
    </reaction>
</comment>
<dbReference type="Gene3D" id="3.30.930.10">
    <property type="entry name" value="Bira Bifunctional Protein, Domain 2"/>
    <property type="match status" value="1"/>
</dbReference>
<dbReference type="GO" id="GO:0006422">
    <property type="term" value="P:aspartyl-tRNA aminoacylation"/>
    <property type="evidence" value="ECO:0007669"/>
    <property type="project" value="UniProtKB-UniRule"/>
</dbReference>
<evidence type="ECO:0000256" key="5">
    <source>
        <dbReference type="ARBA" id="ARBA00022917"/>
    </source>
</evidence>
<comment type="subcellular location">
    <subcellularLocation>
        <location evidence="7">Cytoplasm</location>
    </subcellularLocation>
</comment>
<feature type="binding site" evidence="7">
    <location>
        <begin position="222"/>
        <end position="224"/>
    </location>
    <ligand>
        <name>ATP</name>
        <dbReference type="ChEBI" id="CHEBI:30616"/>
    </ligand>
</feature>
<comment type="subunit">
    <text evidence="7">Homodimer.</text>
</comment>
<dbReference type="SUPFAM" id="SSF55261">
    <property type="entry name" value="GAD domain-like"/>
    <property type="match status" value="1"/>
</dbReference>
<keyword evidence="5 7" id="KW-0648">Protein biosynthesis</keyword>
<feature type="binding site" evidence="7">
    <location>
        <position position="176"/>
    </location>
    <ligand>
        <name>L-aspartate</name>
        <dbReference type="ChEBI" id="CHEBI:29991"/>
    </ligand>
</feature>
<evidence type="ECO:0000256" key="2">
    <source>
        <dbReference type="ARBA" id="ARBA00022598"/>
    </source>
</evidence>
<dbReference type="InterPro" id="IPR004115">
    <property type="entry name" value="GAD-like_sf"/>
</dbReference>
<dbReference type="InterPro" id="IPR002312">
    <property type="entry name" value="Asp/Asn-tRNA-synth_IIb"/>
</dbReference>
<reference evidence="9 10" key="1">
    <citation type="submission" date="2017-11" db="EMBL/GenBank/DDBJ databases">
        <title>Comparative genomic analysis of Holospora spp., intranuclear symbionts of paramecia.</title>
        <authorList>
            <person name="Garushyants S.K."/>
            <person name="Beliavskaya A."/>
            <person name="Malko D.B."/>
            <person name="Logacheva M.D."/>
            <person name="Rautian M.S."/>
            <person name="Gelfand M.S."/>
        </authorList>
    </citation>
    <scope>NUCLEOTIDE SEQUENCE [LARGE SCALE GENOMIC DNA]</scope>
    <source>
        <strain evidence="10">02AZ16</strain>
    </source>
</reference>
<feature type="binding site" evidence="7">
    <location>
        <position position="222"/>
    </location>
    <ligand>
        <name>L-aspartate</name>
        <dbReference type="ChEBI" id="CHEBI:29991"/>
    </ligand>
</feature>
<feature type="domain" description="Aminoacyl-transfer RNA synthetases class-II family profile" evidence="8">
    <location>
        <begin position="145"/>
        <end position="560"/>
    </location>
</feature>
<dbReference type="RefSeq" id="WP_104206418.1">
    <property type="nucleotide sequence ID" value="NZ_PHHC01000065.1"/>
</dbReference>
<dbReference type="Proteomes" id="UP000239425">
    <property type="component" value="Unassembled WGS sequence"/>
</dbReference>
<dbReference type="InterPro" id="IPR045864">
    <property type="entry name" value="aa-tRNA-synth_II/BPL/LPL"/>
</dbReference>
<keyword evidence="4 7" id="KW-0067">ATP-binding</keyword>
<dbReference type="InterPro" id="IPR047090">
    <property type="entry name" value="AspRS_core"/>
</dbReference>
<dbReference type="EC" id="6.1.1.23" evidence="7"/>
<dbReference type="Gene3D" id="3.30.1360.30">
    <property type="entry name" value="GAD-like domain"/>
    <property type="match status" value="1"/>
</dbReference>
<dbReference type="Gene3D" id="2.40.50.140">
    <property type="entry name" value="Nucleic acid-binding proteins"/>
    <property type="match status" value="1"/>
</dbReference>
<name>A0A2S5RDN9_9PROT</name>
<dbReference type="OrthoDB" id="9802326at2"/>
<dbReference type="InterPro" id="IPR006195">
    <property type="entry name" value="aa-tRNA-synth_II"/>
</dbReference>
<dbReference type="InterPro" id="IPR029351">
    <property type="entry name" value="GAD_dom"/>
</dbReference>
<gene>
    <name evidence="7" type="primary">aspS</name>
    <name evidence="9" type="ORF">HCUR_00280</name>
</gene>
<evidence type="ECO:0000256" key="4">
    <source>
        <dbReference type="ARBA" id="ARBA00022840"/>
    </source>
</evidence>
<dbReference type="GO" id="GO:0005524">
    <property type="term" value="F:ATP binding"/>
    <property type="evidence" value="ECO:0007669"/>
    <property type="project" value="UniProtKB-UniRule"/>
</dbReference>
<dbReference type="InterPro" id="IPR004524">
    <property type="entry name" value="Asp-tRNA-ligase_1"/>
</dbReference>
<keyword evidence="2 7" id="KW-0436">Ligase</keyword>
<keyword evidence="10" id="KW-1185">Reference proteome</keyword>
<evidence type="ECO:0000256" key="7">
    <source>
        <dbReference type="HAMAP-Rule" id="MF_00044"/>
    </source>
</evidence>
<feature type="site" description="Important for tRNA non-discrimination" evidence="7">
    <location>
        <position position="34"/>
    </location>
</feature>
<keyword evidence="3 7" id="KW-0547">Nucleotide-binding</keyword>
<dbReference type="NCBIfam" id="TIGR00459">
    <property type="entry name" value="aspS_bact"/>
    <property type="match status" value="1"/>
</dbReference>
<evidence type="ECO:0000256" key="6">
    <source>
        <dbReference type="ARBA" id="ARBA00023146"/>
    </source>
</evidence>
<evidence type="ECO:0000313" key="9">
    <source>
        <dbReference type="EMBL" id="PPE05322.1"/>
    </source>
</evidence>
<dbReference type="EMBL" id="PHHC01000065">
    <property type="protein sequence ID" value="PPE05322.1"/>
    <property type="molecule type" value="Genomic_DNA"/>
</dbReference>
<evidence type="ECO:0000259" key="8">
    <source>
        <dbReference type="PROSITE" id="PS50862"/>
    </source>
</evidence>
<dbReference type="InterPro" id="IPR047089">
    <property type="entry name" value="Asp-tRNA-ligase_1_N"/>
</dbReference>
<evidence type="ECO:0000313" key="10">
    <source>
        <dbReference type="Proteomes" id="UP000239425"/>
    </source>
</evidence>
<dbReference type="SUPFAM" id="SSF50249">
    <property type="entry name" value="Nucleic acid-binding proteins"/>
    <property type="match status" value="1"/>
</dbReference>
<feature type="binding site" evidence="7">
    <location>
        <position position="494"/>
    </location>
    <ligand>
        <name>L-aspartate</name>
        <dbReference type="ChEBI" id="CHEBI:29991"/>
    </ligand>
</feature>
<dbReference type="InterPro" id="IPR012340">
    <property type="entry name" value="NA-bd_OB-fold"/>
</dbReference>
<dbReference type="NCBIfam" id="NF001750">
    <property type="entry name" value="PRK00476.1"/>
    <property type="match status" value="1"/>
</dbReference>
<feature type="binding site" evidence="7">
    <location>
        <begin position="539"/>
        <end position="542"/>
    </location>
    <ligand>
        <name>ATP</name>
        <dbReference type="ChEBI" id="CHEBI:30616"/>
    </ligand>
</feature>
<dbReference type="PROSITE" id="PS50862">
    <property type="entry name" value="AA_TRNA_LIGASE_II"/>
    <property type="match status" value="1"/>
</dbReference>
<organism evidence="9 10">
    <name type="scientific">Holospora curviuscula</name>
    <dbReference type="NCBI Taxonomy" id="1082868"/>
    <lineage>
        <taxon>Bacteria</taxon>
        <taxon>Pseudomonadati</taxon>
        <taxon>Pseudomonadota</taxon>
        <taxon>Alphaproteobacteria</taxon>
        <taxon>Holosporales</taxon>
        <taxon>Holosporaceae</taxon>
        <taxon>Holospora</taxon>
    </lineage>
</organism>
<comment type="function">
    <text evidence="7">Aspartyl-tRNA synthetase with relaxed tRNA specificity since it is able to aspartylate not only its cognate tRNA(Asp) but also tRNA(Asn). Reaction proceeds in two steps: L-aspartate is first activated by ATP to form Asp-AMP and then transferred to the acceptor end of tRNA(Asp/Asn).</text>
</comment>
<sequence length="596" mass="67761">MNFLYRTEYCGTLRPHHDGTIVKLSGWIHRKRDHGQLLFIDLRDHYGIAQCVINPSSPAFSILEHAPLESVVSVEGQVVLRQAHLINEKIETGAIEVQIQSSVILSQADPLPLSVNSDIPFPEETRLKYRFLDLRRPKLHEQIVLRSHIIQFLRDHMQKQGFLEIQTPILTGTSPEGARDYVVPSRLYPGQFYALPQAPQQFKQLLMASGFDKYFQISPCFRDEDPRADRSPGEFYQLDMEMAFVTQEDVFSVLEPLLRNTFQKFAPKGWEVPLDRFPRISYDQAIEDYGTDKPDLRNPLKIFNVSSILSRSTFSPFRDALSHKGVVRALKVPGLGEQTRQFLKNLEAWSLEQGAPGLGYIVRKGGKWQGPLVKFFSDEEQYTLSSMFGDEEGLGLCFMAGSCKESAHFLGKLRVHVWKLLNPLGEKTFQFCWIVDFPMYEQDLVTKQIIFSHNPFSMPQGGMKALLSCEPLNIKAFQYDIVCNGVELCSGAIRNHDPKIMQKAFEIAGYDAQDVERQFGALLNAFRYGVPPHGGAAPGIERMVMLLCEAPNIREVIAFPWTQQGKDLLMQAPGPLPLERWKELHLRPGEALHSVK</sequence>
<dbReference type="Pfam" id="PF00152">
    <property type="entry name" value="tRNA-synt_2"/>
    <property type="match status" value="1"/>
</dbReference>
<keyword evidence="7" id="KW-0963">Cytoplasm</keyword>
<dbReference type="SUPFAM" id="SSF55681">
    <property type="entry name" value="Class II aaRS and biotin synthetases"/>
    <property type="match status" value="1"/>
</dbReference>
<comment type="similarity">
    <text evidence="1 7">Belongs to the class-II aminoacyl-tRNA synthetase family. Type 1 subfamily.</text>
</comment>
<dbReference type="PANTHER" id="PTHR22594">
    <property type="entry name" value="ASPARTYL/LYSYL-TRNA SYNTHETASE"/>
    <property type="match status" value="1"/>
</dbReference>
<dbReference type="GO" id="GO:0004815">
    <property type="term" value="F:aspartate-tRNA ligase activity"/>
    <property type="evidence" value="ECO:0007669"/>
    <property type="project" value="UniProtKB-UniRule"/>
</dbReference>
<dbReference type="AlphaFoldDB" id="A0A2S5RDN9"/>
<dbReference type="InterPro" id="IPR004365">
    <property type="entry name" value="NA-bd_OB_tRNA"/>
</dbReference>
<dbReference type="PRINTS" id="PR01042">
    <property type="entry name" value="TRNASYNTHASP"/>
</dbReference>
<dbReference type="GO" id="GO:0005737">
    <property type="term" value="C:cytoplasm"/>
    <property type="evidence" value="ECO:0007669"/>
    <property type="project" value="UniProtKB-SubCell"/>
</dbReference>
<evidence type="ECO:0000256" key="1">
    <source>
        <dbReference type="ARBA" id="ARBA00006303"/>
    </source>
</evidence>
<feature type="binding site" evidence="7">
    <location>
        <position position="487"/>
    </location>
    <ligand>
        <name>ATP</name>
        <dbReference type="ChEBI" id="CHEBI:30616"/>
    </ligand>
</feature>
<protein>
    <recommendedName>
        <fullName evidence="7">Aspartate--tRNA(Asp/Asn) ligase</fullName>
        <ecNumber evidence="7">6.1.1.23</ecNumber>
    </recommendedName>
    <alternativeName>
        <fullName evidence="7">Aspartyl-tRNA synthetase</fullName>
        <shortName evidence="7">AspRS</shortName>
    </alternativeName>
    <alternativeName>
        <fullName evidence="7">Non-discriminating aspartyl-tRNA synthetase</fullName>
        <shortName evidence="7">ND-AspRS</shortName>
    </alternativeName>
</protein>
<dbReference type="GO" id="GO:0050560">
    <property type="term" value="F:aspartate-tRNA(Asn) ligase activity"/>
    <property type="evidence" value="ECO:0007669"/>
    <property type="project" value="UniProtKB-EC"/>
</dbReference>
<keyword evidence="6 7" id="KW-0030">Aminoacyl-tRNA synthetase</keyword>
<accession>A0A2S5RDN9</accession>
<dbReference type="InterPro" id="IPR004364">
    <property type="entry name" value="Aa-tRNA-synt_II"/>
</dbReference>